<accession>A0A1G8K4S1</accession>
<name>A0A1G8K4S1_9FIRM</name>
<dbReference type="EMBL" id="FNEH01000005">
    <property type="protein sequence ID" value="SDI38445.1"/>
    <property type="molecule type" value="Genomic_DNA"/>
</dbReference>
<dbReference type="Proteomes" id="UP000198945">
    <property type="component" value="Unassembled WGS sequence"/>
</dbReference>
<gene>
    <name evidence="1" type="ORF">SAMN04515654_10599</name>
</gene>
<dbReference type="AlphaFoldDB" id="A0A1G8K4S1"/>
<dbReference type="GeneID" id="57012189"/>
<evidence type="ECO:0000313" key="2">
    <source>
        <dbReference type="Proteomes" id="UP000198945"/>
    </source>
</evidence>
<evidence type="ECO:0000313" key="1">
    <source>
        <dbReference type="EMBL" id="SDI38445.1"/>
    </source>
</evidence>
<proteinExistence type="predicted"/>
<sequence length="63" mass="7277">MLTIKCAKCKTKLFKYEKIGQGKVLRCGKNKITRLYDGAGVKLRRCRVNSPLNCRQILMPMLF</sequence>
<dbReference type="OrthoDB" id="5471847at2"/>
<organism evidence="1 2">
    <name type="scientific">Halanaerobium congolense</name>
    <dbReference type="NCBI Taxonomy" id="54121"/>
    <lineage>
        <taxon>Bacteria</taxon>
        <taxon>Bacillati</taxon>
        <taxon>Bacillota</taxon>
        <taxon>Clostridia</taxon>
        <taxon>Halanaerobiales</taxon>
        <taxon>Halanaerobiaceae</taxon>
        <taxon>Halanaerobium</taxon>
    </lineage>
</organism>
<protein>
    <submittedName>
        <fullName evidence="1">Uncharacterized protein</fullName>
    </submittedName>
</protein>
<dbReference type="RefSeq" id="WP_073159558.1">
    <property type="nucleotide sequence ID" value="NZ_FMYT01000008.1"/>
</dbReference>
<reference evidence="1 2" key="1">
    <citation type="submission" date="2016-10" db="EMBL/GenBank/DDBJ databases">
        <authorList>
            <person name="de Groot N.N."/>
        </authorList>
    </citation>
    <scope>NUCLEOTIDE SEQUENCE [LARGE SCALE GENOMIC DNA]</scope>
    <source>
        <strain evidence="1 2">WG7</strain>
    </source>
</reference>